<feature type="transmembrane region" description="Helical" evidence="1">
    <location>
        <begin position="116"/>
        <end position="135"/>
    </location>
</feature>
<dbReference type="CDD" id="cd03506">
    <property type="entry name" value="Delta6-FADS-like"/>
    <property type="match status" value="1"/>
</dbReference>
<keyword evidence="1" id="KW-0812">Transmembrane</keyword>
<dbReference type="PANTHER" id="PTHR19353:SF19">
    <property type="entry name" value="DELTA(5) FATTY ACID DESATURASE C-RELATED"/>
    <property type="match status" value="1"/>
</dbReference>
<evidence type="ECO:0000313" key="3">
    <source>
        <dbReference type="EMBL" id="GAA4070721.1"/>
    </source>
</evidence>
<evidence type="ECO:0000259" key="2">
    <source>
        <dbReference type="Pfam" id="PF00487"/>
    </source>
</evidence>
<dbReference type="PIRSF" id="PIRSF015921">
    <property type="entry name" value="FA_sphinglp_des"/>
    <property type="match status" value="1"/>
</dbReference>
<dbReference type="InterPro" id="IPR012171">
    <property type="entry name" value="Fatty_acid_desaturase"/>
</dbReference>
<proteinExistence type="predicted"/>
<sequence>MPAALPATATAAAPAGSGADHAAGAAGAGGSSGSDFAPLARKVRASGLLDRRTGYYVRDIVITLGGTALTWAAVAWAGSSWWVLALAVPLAVLSTRTAFLGHDAGHHQITRTARSGWWLGLLLGNLLLGMGQSWWNDKHNRHHANPNHVGKDPDVGEGVLVWTAEQAERRRGAWAWLARHQAGAFFPLLLLEGFNLKISSVLHLRSRPGDRRGGQTGWRDGRGGRLLEAGVLAAHLAGYLALVFSLMSPGKAVAFIFIHHALFGLHLGCVFAPNHKGMAMPGPGQRWGHLRRQVLTSRNVRGGLLTDWLMGGLNYQIEHHLFPSAPRPSLRRLQPLVRAHCAQVGLPYTETGLVDSYRQALRHMHDVGAATRG</sequence>
<feature type="domain" description="Fatty acid desaturase" evidence="2">
    <location>
        <begin position="79"/>
        <end position="351"/>
    </location>
</feature>
<feature type="transmembrane region" description="Helical" evidence="1">
    <location>
        <begin position="252"/>
        <end position="272"/>
    </location>
</feature>
<protein>
    <submittedName>
        <fullName evidence="3">Acyl-CoA desaturase</fullName>
    </submittedName>
</protein>
<reference evidence="4" key="1">
    <citation type="journal article" date="2019" name="Int. J. Syst. Evol. Microbiol.">
        <title>The Global Catalogue of Microorganisms (GCM) 10K type strain sequencing project: providing services to taxonomists for standard genome sequencing and annotation.</title>
        <authorList>
            <consortium name="The Broad Institute Genomics Platform"/>
            <consortium name="The Broad Institute Genome Sequencing Center for Infectious Disease"/>
            <person name="Wu L."/>
            <person name="Ma J."/>
        </authorList>
    </citation>
    <scope>NUCLEOTIDE SEQUENCE [LARGE SCALE GENOMIC DNA]</scope>
    <source>
        <strain evidence="4">JCM 16702</strain>
    </source>
</reference>
<accession>A0ABP7VQC5</accession>
<feature type="transmembrane region" description="Helical" evidence="1">
    <location>
        <begin position="226"/>
        <end position="246"/>
    </location>
</feature>
<evidence type="ECO:0000256" key="1">
    <source>
        <dbReference type="SAM" id="Phobius"/>
    </source>
</evidence>
<feature type="transmembrane region" description="Helical" evidence="1">
    <location>
        <begin position="73"/>
        <end position="95"/>
    </location>
</feature>
<dbReference type="InterPro" id="IPR005804">
    <property type="entry name" value="FA_desaturase_dom"/>
</dbReference>
<keyword evidence="1" id="KW-1133">Transmembrane helix</keyword>
<keyword evidence="4" id="KW-1185">Reference proteome</keyword>
<dbReference type="PANTHER" id="PTHR19353">
    <property type="entry name" value="FATTY ACID DESATURASE 2"/>
    <property type="match status" value="1"/>
</dbReference>
<gene>
    <name evidence="3" type="ORF">GCM10022214_28030</name>
</gene>
<name>A0ABP7VQC5_9ACTN</name>
<dbReference type="RefSeq" id="WP_344946264.1">
    <property type="nucleotide sequence ID" value="NZ_BAAAZG010000016.1"/>
</dbReference>
<dbReference type="EMBL" id="BAAAZG010000016">
    <property type="protein sequence ID" value="GAA4070721.1"/>
    <property type="molecule type" value="Genomic_DNA"/>
</dbReference>
<keyword evidence="1" id="KW-0472">Membrane</keyword>
<organism evidence="3 4">
    <name type="scientific">Actinomadura miaoliensis</name>
    <dbReference type="NCBI Taxonomy" id="430685"/>
    <lineage>
        <taxon>Bacteria</taxon>
        <taxon>Bacillati</taxon>
        <taxon>Actinomycetota</taxon>
        <taxon>Actinomycetes</taxon>
        <taxon>Streptosporangiales</taxon>
        <taxon>Thermomonosporaceae</taxon>
        <taxon>Actinomadura</taxon>
    </lineage>
</organism>
<comment type="caution">
    <text evidence="3">The sequence shown here is derived from an EMBL/GenBank/DDBJ whole genome shotgun (WGS) entry which is preliminary data.</text>
</comment>
<evidence type="ECO:0000313" key="4">
    <source>
        <dbReference type="Proteomes" id="UP001500683"/>
    </source>
</evidence>
<dbReference type="Pfam" id="PF00487">
    <property type="entry name" value="FA_desaturase"/>
    <property type="match status" value="1"/>
</dbReference>
<dbReference type="Proteomes" id="UP001500683">
    <property type="component" value="Unassembled WGS sequence"/>
</dbReference>
<feature type="transmembrane region" description="Helical" evidence="1">
    <location>
        <begin position="184"/>
        <end position="205"/>
    </location>
</feature>